<evidence type="ECO:0000259" key="7">
    <source>
        <dbReference type="PROSITE" id="PS50966"/>
    </source>
</evidence>
<dbReference type="PANTHER" id="PTHR31669">
    <property type="entry name" value="PROTEIN FAR1-RELATED SEQUENCE 10-RELATED"/>
    <property type="match status" value="1"/>
</dbReference>
<comment type="caution">
    <text evidence="8">The sequence shown here is derived from an EMBL/GenBank/DDBJ whole genome shotgun (WGS) entry which is preliminary data.</text>
</comment>
<organism evidence="8 9">
    <name type="scientific">Crotalaria pallida</name>
    <name type="common">Smooth rattlebox</name>
    <name type="synonym">Crotalaria striata</name>
    <dbReference type="NCBI Taxonomy" id="3830"/>
    <lineage>
        <taxon>Eukaryota</taxon>
        <taxon>Viridiplantae</taxon>
        <taxon>Streptophyta</taxon>
        <taxon>Embryophyta</taxon>
        <taxon>Tracheophyta</taxon>
        <taxon>Spermatophyta</taxon>
        <taxon>Magnoliopsida</taxon>
        <taxon>eudicotyledons</taxon>
        <taxon>Gunneridae</taxon>
        <taxon>Pentapetalae</taxon>
        <taxon>rosids</taxon>
        <taxon>fabids</taxon>
        <taxon>Fabales</taxon>
        <taxon>Fabaceae</taxon>
        <taxon>Papilionoideae</taxon>
        <taxon>50 kb inversion clade</taxon>
        <taxon>genistoids sensu lato</taxon>
        <taxon>core genistoids</taxon>
        <taxon>Crotalarieae</taxon>
        <taxon>Crotalaria</taxon>
    </lineage>
</organism>
<comment type="function">
    <text evidence="6">Putative transcription activator involved in regulating light control of development.</text>
</comment>
<sequence length="779" mass="89919">MLCRYLYNKMTDAISENYAIQELEANDVMFMDTTTFVNKSIPDASNDDEDSNIKPCVGMKFECIEKVKEFYNSFAKKNGFGVRVRSSKPKITVLVCCNEGQRKEKSCANEETVDNIATQMKRKCSTLRSGCQASLVVSRGTAESTWIIRSFNNVHNHVLLSPKSVSHMRCHKKMSVAAKNLVEKFSEEGLPTRKVAAIFNNGDSSFSNRDCWNHSRNLRTKNLDVGDAQAVFLYCKRKQLEDPNFFYSIQLDDDSRMVNFFWVDARSRVAYQQFGDSITFDTTYKTNKYSMPFAPFTGVNNHYQSILFGCALIQDESEISFIWLFEKWLEAMGGKKPISIITDQDIAMRAAIKKVFPDTRHRLCLWHIKSKFPIKLAHIYHKKSVFKRDLKRCIRDSSSIQNFETEWQGLIDEYKLTDNGWLRDLYNIRESWIPIYNRSTFFLGMNTTQRSESINVFFDSFVNARTTLQEFVMKFEKANESRLSAERKEDYESRHKFRILSTGSKLEEHAASVYTRNIFGKFKDELREINKFTKQKIRRDGSRYVYQVSNCYDVRDAFTVDVDLDSKIANCTCQLYEFMGILCKHILVIFQAKGVVQIPDHFILQRWTKYANRGIEVCPAENNFDGQSTTTKILRRMHAQQQASMLVDLAEESEELYKFIILELGNTCKSAIAMKTNVHLGDEIPVLQSNVNHTDISEQVNNEAPQLTIGDPHISQTKGRKKEGEKVTQNCRFKSGLEVSLNKSSVKRKTCQLCGELGHYRTTCKKKNCVIDTHVSIFI</sequence>
<evidence type="ECO:0000256" key="1">
    <source>
        <dbReference type="ARBA" id="ARBA00005889"/>
    </source>
</evidence>
<evidence type="ECO:0000256" key="6">
    <source>
        <dbReference type="RuleBase" id="RU367018"/>
    </source>
</evidence>
<accession>A0AAN9EAS8</accession>
<gene>
    <name evidence="8" type="ORF">RIF29_36160</name>
</gene>
<dbReference type="InterPro" id="IPR007527">
    <property type="entry name" value="Znf_SWIM"/>
</dbReference>
<comment type="subcellular location">
    <subcellularLocation>
        <location evidence="6">Nucleus</location>
    </subcellularLocation>
</comment>
<dbReference type="InterPro" id="IPR004330">
    <property type="entry name" value="FAR1_DNA_bnd_dom"/>
</dbReference>
<dbReference type="InterPro" id="IPR031052">
    <property type="entry name" value="FHY3/FAR1"/>
</dbReference>
<dbReference type="GO" id="GO:0006355">
    <property type="term" value="P:regulation of DNA-templated transcription"/>
    <property type="evidence" value="ECO:0007669"/>
    <property type="project" value="UniProtKB-UniRule"/>
</dbReference>
<dbReference type="InterPro" id="IPR018289">
    <property type="entry name" value="MULE_transposase_dom"/>
</dbReference>
<dbReference type="Pfam" id="PF04434">
    <property type="entry name" value="SWIM"/>
    <property type="match status" value="1"/>
</dbReference>
<evidence type="ECO:0000313" key="9">
    <source>
        <dbReference type="Proteomes" id="UP001372338"/>
    </source>
</evidence>
<evidence type="ECO:0000256" key="3">
    <source>
        <dbReference type="ARBA" id="ARBA00022771"/>
    </source>
</evidence>
<evidence type="ECO:0000256" key="4">
    <source>
        <dbReference type="ARBA" id="ARBA00022833"/>
    </source>
</evidence>
<keyword evidence="9" id="KW-1185">Reference proteome</keyword>
<dbReference type="Pfam" id="PF10551">
    <property type="entry name" value="MULE"/>
    <property type="match status" value="1"/>
</dbReference>
<evidence type="ECO:0000313" key="8">
    <source>
        <dbReference type="EMBL" id="KAK7252310.1"/>
    </source>
</evidence>
<feature type="domain" description="SWIM-type" evidence="7">
    <location>
        <begin position="558"/>
        <end position="594"/>
    </location>
</feature>
<evidence type="ECO:0000256" key="5">
    <source>
        <dbReference type="PROSITE-ProRule" id="PRU00325"/>
    </source>
</evidence>
<keyword evidence="4 6" id="KW-0862">Zinc</keyword>
<comment type="similarity">
    <text evidence="1 6">Belongs to the FHY3/FAR1 family.</text>
</comment>
<proteinExistence type="inferred from homology"/>
<keyword evidence="3 5" id="KW-0863">Zinc-finger</keyword>
<dbReference type="Pfam" id="PF03101">
    <property type="entry name" value="FAR1"/>
    <property type="match status" value="1"/>
</dbReference>
<dbReference type="SMART" id="SM00575">
    <property type="entry name" value="ZnF_PMZ"/>
    <property type="match status" value="1"/>
</dbReference>
<dbReference type="InterPro" id="IPR006564">
    <property type="entry name" value="Znf_PMZ"/>
</dbReference>
<dbReference type="Proteomes" id="UP001372338">
    <property type="component" value="Unassembled WGS sequence"/>
</dbReference>
<protein>
    <recommendedName>
        <fullName evidence="6">Protein FAR1-RELATED SEQUENCE</fullName>
    </recommendedName>
</protein>
<keyword evidence="2 6" id="KW-0479">Metal-binding</keyword>
<dbReference type="AlphaFoldDB" id="A0AAN9EAS8"/>
<dbReference type="PANTHER" id="PTHR31669:SF302">
    <property type="entry name" value="PROTEIN FAR1-RELATED SEQUENCE"/>
    <property type="match status" value="1"/>
</dbReference>
<dbReference type="EMBL" id="JAYWIO010000007">
    <property type="protein sequence ID" value="KAK7252310.1"/>
    <property type="molecule type" value="Genomic_DNA"/>
</dbReference>
<name>A0AAN9EAS8_CROPI</name>
<evidence type="ECO:0000256" key="2">
    <source>
        <dbReference type="ARBA" id="ARBA00022723"/>
    </source>
</evidence>
<keyword evidence="6" id="KW-0539">Nucleus</keyword>
<reference evidence="8 9" key="1">
    <citation type="submission" date="2024-01" db="EMBL/GenBank/DDBJ databases">
        <title>The genomes of 5 underutilized Papilionoideae crops provide insights into root nodulation and disease resistanc.</title>
        <authorList>
            <person name="Yuan L."/>
        </authorList>
    </citation>
    <scope>NUCLEOTIDE SEQUENCE [LARGE SCALE GENOMIC DNA]</scope>
    <source>
        <strain evidence="8">ZHUSHIDOU_FW_LH</strain>
        <tissue evidence="8">Leaf</tissue>
    </source>
</reference>
<dbReference type="GO" id="GO:0008270">
    <property type="term" value="F:zinc ion binding"/>
    <property type="evidence" value="ECO:0007669"/>
    <property type="project" value="UniProtKB-UniRule"/>
</dbReference>
<dbReference type="GO" id="GO:0005634">
    <property type="term" value="C:nucleus"/>
    <property type="evidence" value="ECO:0007669"/>
    <property type="project" value="UniProtKB-SubCell"/>
</dbReference>
<dbReference type="PROSITE" id="PS50966">
    <property type="entry name" value="ZF_SWIM"/>
    <property type="match status" value="1"/>
</dbReference>